<accession>A0A382PY86</accession>
<evidence type="ECO:0000313" key="1">
    <source>
        <dbReference type="EMBL" id="SVC77645.1"/>
    </source>
</evidence>
<reference evidence="1" key="1">
    <citation type="submission" date="2018-05" db="EMBL/GenBank/DDBJ databases">
        <authorList>
            <person name="Lanie J.A."/>
            <person name="Ng W.-L."/>
            <person name="Kazmierczak K.M."/>
            <person name="Andrzejewski T.M."/>
            <person name="Davidsen T.M."/>
            <person name="Wayne K.J."/>
            <person name="Tettelin H."/>
            <person name="Glass J.I."/>
            <person name="Rusch D."/>
            <person name="Podicherti R."/>
            <person name="Tsui H.-C.T."/>
            <person name="Winkler M.E."/>
        </authorList>
    </citation>
    <scope>NUCLEOTIDE SEQUENCE</scope>
</reference>
<protein>
    <submittedName>
        <fullName evidence="1">Uncharacterized protein</fullName>
    </submittedName>
</protein>
<dbReference type="AlphaFoldDB" id="A0A382PY86"/>
<dbReference type="InterPro" id="IPR029052">
    <property type="entry name" value="Metallo-depent_PP-like"/>
</dbReference>
<sequence length="78" mass="8859">VRCLFLVLSGLVAGCQIQNTQFALIGDNPYQDYNFPKYERMIDDINSRKLDWVVHVGDMKDGGSDCADENLQAIHRIN</sequence>
<name>A0A382PY86_9ZZZZ</name>
<gene>
    <name evidence="1" type="ORF">METZ01_LOCUS330499</name>
</gene>
<dbReference type="SUPFAM" id="SSF56300">
    <property type="entry name" value="Metallo-dependent phosphatases"/>
    <property type="match status" value="1"/>
</dbReference>
<proteinExistence type="predicted"/>
<dbReference type="EMBL" id="UINC01110260">
    <property type="protein sequence ID" value="SVC77645.1"/>
    <property type="molecule type" value="Genomic_DNA"/>
</dbReference>
<feature type="non-terminal residue" evidence="1">
    <location>
        <position position="1"/>
    </location>
</feature>
<organism evidence="1">
    <name type="scientific">marine metagenome</name>
    <dbReference type="NCBI Taxonomy" id="408172"/>
    <lineage>
        <taxon>unclassified sequences</taxon>
        <taxon>metagenomes</taxon>
        <taxon>ecological metagenomes</taxon>
    </lineage>
</organism>
<feature type="non-terminal residue" evidence="1">
    <location>
        <position position="78"/>
    </location>
</feature>